<gene>
    <name evidence="2" type="ORF">JYB88_09865</name>
</gene>
<proteinExistence type="predicted"/>
<dbReference type="Proteomes" id="UP000663281">
    <property type="component" value="Chromosome"/>
</dbReference>
<feature type="chain" id="PRO_5037240660" evidence="1">
    <location>
        <begin position="27"/>
        <end position="265"/>
    </location>
</feature>
<accession>A0A974XQB9</accession>
<dbReference type="EMBL" id="CP071504">
    <property type="protein sequence ID" value="QSX28599.1"/>
    <property type="molecule type" value="Genomic_DNA"/>
</dbReference>
<feature type="signal peptide" evidence="1">
    <location>
        <begin position="1"/>
        <end position="26"/>
    </location>
</feature>
<dbReference type="AlphaFoldDB" id="A0A974XQB9"/>
<evidence type="ECO:0000313" key="2">
    <source>
        <dbReference type="EMBL" id="QSX28599.1"/>
    </source>
</evidence>
<sequence length="265" mass="27533">MKSSFPSALIPSALILALLGSAQAYAHDHSGGITATALPKPTPFDIVHAKVSVENNVATFHMAVSGAIGTQQPRAGGKLAGADAFAYVWPTSINSYELGFDKDAGILALAVASHPDFDDTPLFDENRDANTGNDGASWHSHWVVLVPDEKCGPGALTVKDIPEGAKPRLPATWPGLPLLIDSPGWDPVLNGDTVEIKVPFANADIIKNASYDGVTAGLRVNANIHAPLFCVVNVIDVASGDLSLPGKVLTTDTASVKAAKTKAAK</sequence>
<keyword evidence="3" id="KW-1185">Reference proteome</keyword>
<name>A0A974XQB9_9GAMM</name>
<keyword evidence="1" id="KW-0732">Signal</keyword>
<organism evidence="2 3">
    <name type="scientific">Shewanella cyperi</name>
    <dbReference type="NCBI Taxonomy" id="2814292"/>
    <lineage>
        <taxon>Bacteria</taxon>
        <taxon>Pseudomonadati</taxon>
        <taxon>Pseudomonadota</taxon>
        <taxon>Gammaproteobacteria</taxon>
        <taxon>Alteromonadales</taxon>
        <taxon>Shewanellaceae</taxon>
        <taxon>Shewanella</taxon>
    </lineage>
</organism>
<protein>
    <submittedName>
        <fullName evidence="2">Uncharacterized protein</fullName>
    </submittedName>
</protein>
<dbReference type="KEGG" id="scyp:JYB88_09865"/>
<reference evidence="2 3" key="1">
    <citation type="submission" date="2021-03" db="EMBL/GenBank/DDBJ databases">
        <title>Novel species identification of genus Shewanella.</title>
        <authorList>
            <person name="Liu G."/>
            <person name="Zhang Q."/>
        </authorList>
    </citation>
    <scope>NUCLEOTIDE SEQUENCE [LARGE SCALE GENOMIC DNA]</scope>
    <source>
        <strain evidence="2 3">FJAT-53726</strain>
    </source>
</reference>
<dbReference type="RefSeq" id="WP_207323999.1">
    <property type="nucleotide sequence ID" value="NZ_CP071504.1"/>
</dbReference>
<evidence type="ECO:0000256" key="1">
    <source>
        <dbReference type="SAM" id="SignalP"/>
    </source>
</evidence>
<evidence type="ECO:0000313" key="3">
    <source>
        <dbReference type="Proteomes" id="UP000663281"/>
    </source>
</evidence>